<evidence type="ECO:0000256" key="3">
    <source>
        <dbReference type="ARBA" id="ARBA00022448"/>
    </source>
</evidence>
<protein>
    <submittedName>
        <fullName evidence="13">Mitochondrial FAD carrier protein FLX1</fullName>
    </submittedName>
</protein>
<dbReference type="Proteomes" id="UP001498771">
    <property type="component" value="Unassembled WGS sequence"/>
</dbReference>
<evidence type="ECO:0000313" key="14">
    <source>
        <dbReference type="Proteomes" id="UP001498771"/>
    </source>
</evidence>
<comment type="subcellular location">
    <subcellularLocation>
        <location evidence="1">Mitochondrion inner membrane</location>
        <topology evidence="1">Multi-pass membrane protein</topology>
    </subcellularLocation>
</comment>
<evidence type="ECO:0000256" key="6">
    <source>
        <dbReference type="ARBA" id="ARBA00022792"/>
    </source>
</evidence>
<keyword evidence="7 12" id="KW-1133">Transmembrane helix</keyword>
<evidence type="ECO:0000256" key="12">
    <source>
        <dbReference type="SAM" id="Phobius"/>
    </source>
</evidence>
<dbReference type="InterPro" id="IPR018108">
    <property type="entry name" value="MCP_transmembrane"/>
</dbReference>
<keyword evidence="14" id="KW-1185">Reference proteome</keyword>
<keyword evidence="5" id="KW-0677">Repeat</keyword>
<keyword evidence="3 11" id="KW-0813">Transport</keyword>
<feature type="transmembrane region" description="Helical" evidence="12">
    <location>
        <begin position="193"/>
        <end position="214"/>
    </location>
</feature>
<evidence type="ECO:0000256" key="11">
    <source>
        <dbReference type="RuleBase" id="RU000488"/>
    </source>
</evidence>
<comment type="caution">
    <text evidence="13">The sequence shown here is derived from an EMBL/GenBank/DDBJ whole genome shotgun (WGS) entry which is preliminary data.</text>
</comment>
<evidence type="ECO:0000256" key="8">
    <source>
        <dbReference type="ARBA" id="ARBA00023128"/>
    </source>
</evidence>
<evidence type="ECO:0000256" key="5">
    <source>
        <dbReference type="ARBA" id="ARBA00022737"/>
    </source>
</evidence>
<dbReference type="EMBL" id="JBBJBU010000005">
    <property type="protein sequence ID" value="KAK7205433.1"/>
    <property type="molecule type" value="Genomic_DNA"/>
</dbReference>
<feature type="repeat" description="Solcar" evidence="10">
    <location>
        <begin position="133"/>
        <end position="220"/>
    </location>
</feature>
<dbReference type="GeneID" id="90038067"/>
<keyword evidence="6" id="KW-0999">Mitochondrion inner membrane</keyword>
<comment type="similarity">
    <text evidence="2 11">Belongs to the mitochondrial carrier (TC 2.A.29) family.</text>
</comment>
<keyword evidence="9 10" id="KW-0472">Membrane</keyword>
<evidence type="ECO:0000313" key="13">
    <source>
        <dbReference type="EMBL" id="KAK7205433.1"/>
    </source>
</evidence>
<feature type="repeat" description="Solcar" evidence="10">
    <location>
        <begin position="35"/>
        <end position="123"/>
    </location>
</feature>
<evidence type="ECO:0000256" key="10">
    <source>
        <dbReference type="PROSITE-ProRule" id="PRU00282"/>
    </source>
</evidence>
<dbReference type="PROSITE" id="PS50920">
    <property type="entry name" value="SOLCAR"/>
    <property type="match status" value="3"/>
</dbReference>
<evidence type="ECO:0000256" key="7">
    <source>
        <dbReference type="ARBA" id="ARBA00022989"/>
    </source>
</evidence>
<evidence type="ECO:0000256" key="4">
    <source>
        <dbReference type="ARBA" id="ARBA00022692"/>
    </source>
</evidence>
<dbReference type="PANTHER" id="PTHR45683">
    <property type="entry name" value="MITOCHONDRIAL NICOTINAMIDE ADENINE DINUCLEOTIDE TRANSPORTER 1-RELATED-RELATED"/>
    <property type="match status" value="1"/>
</dbReference>
<feature type="transmembrane region" description="Helical" evidence="12">
    <location>
        <begin position="138"/>
        <end position="158"/>
    </location>
</feature>
<feature type="repeat" description="Solcar" evidence="10">
    <location>
        <begin position="240"/>
        <end position="326"/>
    </location>
</feature>
<dbReference type="Pfam" id="PF00153">
    <property type="entry name" value="Mito_carr"/>
    <property type="match status" value="3"/>
</dbReference>
<dbReference type="InterPro" id="IPR044712">
    <property type="entry name" value="SLC25A32-like"/>
</dbReference>
<reference evidence="13 14" key="1">
    <citation type="submission" date="2024-03" db="EMBL/GenBank/DDBJ databases">
        <title>Genome-scale model development and genomic sequencing of the oleaginous clade Lipomyces.</title>
        <authorList>
            <consortium name="Lawrence Berkeley National Laboratory"/>
            <person name="Czajka J.J."/>
            <person name="Han Y."/>
            <person name="Kim J."/>
            <person name="Mondo S.J."/>
            <person name="Hofstad B.A."/>
            <person name="Robles A."/>
            <person name="Haridas S."/>
            <person name="Riley R."/>
            <person name="LaButti K."/>
            <person name="Pangilinan J."/>
            <person name="Andreopoulos W."/>
            <person name="Lipzen A."/>
            <person name="Yan J."/>
            <person name="Wang M."/>
            <person name="Ng V."/>
            <person name="Grigoriev I.V."/>
            <person name="Spatafora J.W."/>
            <person name="Magnuson J.K."/>
            <person name="Baker S.E."/>
            <person name="Pomraning K.R."/>
        </authorList>
    </citation>
    <scope>NUCLEOTIDE SEQUENCE [LARGE SCALE GENOMIC DNA]</scope>
    <source>
        <strain evidence="13 14">Phaff 52-87</strain>
    </source>
</reference>
<organism evidence="13 14">
    <name type="scientific">Myxozyma melibiosi</name>
    <dbReference type="NCBI Taxonomy" id="54550"/>
    <lineage>
        <taxon>Eukaryota</taxon>
        <taxon>Fungi</taxon>
        <taxon>Dikarya</taxon>
        <taxon>Ascomycota</taxon>
        <taxon>Saccharomycotina</taxon>
        <taxon>Lipomycetes</taxon>
        <taxon>Lipomycetales</taxon>
        <taxon>Lipomycetaceae</taxon>
        <taxon>Myxozyma</taxon>
    </lineage>
</organism>
<dbReference type="InterPro" id="IPR023395">
    <property type="entry name" value="MCP_dom_sf"/>
</dbReference>
<evidence type="ECO:0000256" key="2">
    <source>
        <dbReference type="ARBA" id="ARBA00006375"/>
    </source>
</evidence>
<keyword evidence="4 10" id="KW-0812">Transmembrane</keyword>
<proteinExistence type="inferred from homology"/>
<dbReference type="PRINTS" id="PR00926">
    <property type="entry name" value="MITOCARRIER"/>
</dbReference>
<accession>A0ABR1F6G7</accession>
<name>A0ABR1F6G7_9ASCO</name>
<evidence type="ECO:0000256" key="9">
    <source>
        <dbReference type="ARBA" id="ARBA00023136"/>
    </source>
</evidence>
<keyword evidence="8" id="KW-0496">Mitochondrion</keyword>
<dbReference type="Gene3D" id="1.50.40.10">
    <property type="entry name" value="Mitochondrial carrier domain"/>
    <property type="match status" value="1"/>
</dbReference>
<dbReference type="InterPro" id="IPR002067">
    <property type="entry name" value="MCP"/>
</dbReference>
<feature type="transmembrane region" description="Helical" evidence="12">
    <location>
        <begin position="99"/>
        <end position="117"/>
    </location>
</feature>
<evidence type="ECO:0000256" key="1">
    <source>
        <dbReference type="ARBA" id="ARBA00004448"/>
    </source>
</evidence>
<dbReference type="SUPFAM" id="SSF103506">
    <property type="entry name" value="Mitochondrial carrier"/>
    <property type="match status" value="1"/>
</dbReference>
<sequence length="332" mass="37314">MVLDPITGEEVHLPLKQSADDDDVRGRRWWLLRRSEVPVDAVSGLVAGCAATLIVHPLDLIKVRLQVDNSSRSHLGGIVHVVNDLRRSQNPLKEAYRGLVPNIFGNMVSWGAYFYWYEKIKIKAQEVTGRPVLGFTDYLVSAGLAGGITSLFTNPIWVVKTRMLSTNSQYTGAYTSMYEGLKRIRQEEGIKGFYRGFVPSLLGVGHGAVQLMMYEEMKKWYLRGPAVSSSQLENSEPSDLSTLQYITFSATSKIGASLVMYPTQVIRSRLQRYDADNVYFSMRDVIFRTAKEEGILGFYKGLVPNLFRVVPATCVTFVVYEHCKAYLNSAEI</sequence>
<dbReference type="RefSeq" id="XP_064768466.1">
    <property type="nucleotide sequence ID" value="XM_064912555.1"/>
</dbReference>
<gene>
    <name evidence="13" type="ORF">BZA70DRAFT_278116</name>
</gene>